<protein>
    <recommendedName>
        <fullName evidence="4">Secreted protein</fullName>
    </recommendedName>
</protein>
<sequence>MSNISSVVISHCFLLLLHGNNVFQQITSSPCSARMYHKINALICRTFLQSSSPTASYCVFMGILHGNNIFPTASSNNILALLCQNVPSNKCFLICRTFLQSSSPTASCCFFTGITSSNK</sequence>
<dbReference type="EMBL" id="BPLR01008369">
    <property type="protein sequence ID" value="GIY24227.1"/>
    <property type="molecule type" value="Genomic_DNA"/>
</dbReference>
<name>A0AAV4RUT9_CAEEX</name>
<comment type="caution">
    <text evidence="2">The sequence shown here is derived from an EMBL/GenBank/DDBJ whole genome shotgun (WGS) entry which is preliminary data.</text>
</comment>
<organism evidence="2 3">
    <name type="scientific">Caerostris extrusa</name>
    <name type="common">Bark spider</name>
    <name type="synonym">Caerostris bankana</name>
    <dbReference type="NCBI Taxonomy" id="172846"/>
    <lineage>
        <taxon>Eukaryota</taxon>
        <taxon>Metazoa</taxon>
        <taxon>Ecdysozoa</taxon>
        <taxon>Arthropoda</taxon>
        <taxon>Chelicerata</taxon>
        <taxon>Arachnida</taxon>
        <taxon>Araneae</taxon>
        <taxon>Araneomorphae</taxon>
        <taxon>Entelegynae</taxon>
        <taxon>Araneoidea</taxon>
        <taxon>Araneidae</taxon>
        <taxon>Caerostris</taxon>
    </lineage>
</organism>
<keyword evidence="1" id="KW-0732">Signal</keyword>
<evidence type="ECO:0008006" key="4">
    <source>
        <dbReference type="Google" id="ProtNLM"/>
    </source>
</evidence>
<evidence type="ECO:0000256" key="1">
    <source>
        <dbReference type="SAM" id="SignalP"/>
    </source>
</evidence>
<dbReference type="AlphaFoldDB" id="A0AAV4RUT9"/>
<evidence type="ECO:0000313" key="3">
    <source>
        <dbReference type="Proteomes" id="UP001054945"/>
    </source>
</evidence>
<feature type="signal peptide" evidence="1">
    <location>
        <begin position="1"/>
        <end position="19"/>
    </location>
</feature>
<reference evidence="2 3" key="1">
    <citation type="submission" date="2021-06" db="EMBL/GenBank/DDBJ databases">
        <title>Caerostris extrusa draft genome.</title>
        <authorList>
            <person name="Kono N."/>
            <person name="Arakawa K."/>
        </authorList>
    </citation>
    <scope>NUCLEOTIDE SEQUENCE [LARGE SCALE GENOMIC DNA]</scope>
</reference>
<feature type="chain" id="PRO_5043730424" description="Secreted protein" evidence="1">
    <location>
        <begin position="20"/>
        <end position="119"/>
    </location>
</feature>
<gene>
    <name evidence="2" type="ORF">CEXT_591</name>
</gene>
<proteinExistence type="predicted"/>
<dbReference type="Proteomes" id="UP001054945">
    <property type="component" value="Unassembled WGS sequence"/>
</dbReference>
<accession>A0AAV4RUT9</accession>
<keyword evidence="3" id="KW-1185">Reference proteome</keyword>
<evidence type="ECO:0000313" key="2">
    <source>
        <dbReference type="EMBL" id="GIY24227.1"/>
    </source>
</evidence>